<dbReference type="Pfam" id="PF14559">
    <property type="entry name" value="TPR_19"/>
    <property type="match status" value="1"/>
</dbReference>
<dbReference type="SMART" id="SM00028">
    <property type="entry name" value="TPR"/>
    <property type="match status" value="4"/>
</dbReference>
<dbReference type="InterPro" id="IPR019734">
    <property type="entry name" value="TPR_rpt"/>
</dbReference>
<gene>
    <name evidence="2" type="ordered locus">Spica_1838</name>
</gene>
<dbReference type="PANTHER" id="PTHR12558">
    <property type="entry name" value="CELL DIVISION CYCLE 16,23,27"/>
    <property type="match status" value="1"/>
</dbReference>
<sequence>MIITGALQERYFFFIALLLSCSLLTCKSAPVRTIDETPIERKSEKSEEKPLSLADEIRGLIELGTPPSLQRALDLLRNRDVADTELGRTLSSVALAFYKSVYPALVIELPQIDAPVTSVYIRIIKEAEKGMYTPAPASSEDFFELLLPFIALLNEKRTERLAAAIPDLDRAMAINSKSILPYYFKGIVLERTGQREQAFSLYSKAYELSADCYPAALALARLLSVKQQNVDAINLLTELLSRYPENWAIKRDLAMLYYQTENWSRAEPALAELLQKDPKDKDVLLMRAKVLIEQKKYLQAAPLLDAYGMMDNSNATYLYLRARIQAEGFRNRDAALIFLRSILRNSPSDMDATIYLARLLIESEREVEQKEGIGMLELLLRDIKTNTHEIQNSVISTNILELAVIVAIRQQNWAQAQVYNNQLIDNRRSTTDLANAVLIQQGLKKYDQALLFARELYDRDPVNEQNTLTYVLALINAGKKEDARLIIDAKITSVSSSTLKSSYYYLRSKLKTDEESILNDLRSSLFEDPRNLDALIAMLEVYHRRKDERRAVYYLKQALSLSPDNPILQPYKKIYQNQLN</sequence>
<dbReference type="AlphaFoldDB" id="F8F3N2"/>
<dbReference type="Proteomes" id="UP000000503">
    <property type="component" value="Chromosome"/>
</dbReference>
<organism evidence="2 3">
    <name type="scientific">Gracilinema caldarium (strain ATCC 51460 / DSM 7334 / H1)</name>
    <name type="common">Treponema caldarium</name>
    <dbReference type="NCBI Taxonomy" id="744872"/>
    <lineage>
        <taxon>Bacteria</taxon>
        <taxon>Pseudomonadati</taxon>
        <taxon>Spirochaetota</taxon>
        <taxon>Spirochaetia</taxon>
        <taxon>Spirochaetales</taxon>
        <taxon>Breznakiellaceae</taxon>
        <taxon>Gracilinema</taxon>
    </lineage>
</organism>
<feature type="repeat" description="TPR" evidence="1">
    <location>
        <begin position="532"/>
        <end position="565"/>
    </location>
</feature>
<dbReference type="Gene3D" id="1.25.40.10">
    <property type="entry name" value="Tetratricopeptide repeat domain"/>
    <property type="match status" value="2"/>
</dbReference>
<keyword evidence="3" id="KW-1185">Reference proteome</keyword>
<name>F8F3N2_GRAC1</name>
<dbReference type="EMBL" id="CP002868">
    <property type="protein sequence ID" value="AEJ19976.1"/>
    <property type="molecule type" value="Genomic_DNA"/>
</dbReference>
<dbReference type="PROSITE" id="PS50005">
    <property type="entry name" value="TPR"/>
    <property type="match status" value="1"/>
</dbReference>
<dbReference type="OrthoDB" id="356265at2"/>
<dbReference type="eggNOG" id="COG4783">
    <property type="taxonomic scope" value="Bacteria"/>
</dbReference>
<evidence type="ECO:0008006" key="4">
    <source>
        <dbReference type="Google" id="ProtNLM"/>
    </source>
</evidence>
<dbReference type="PANTHER" id="PTHR12558:SF13">
    <property type="entry name" value="CELL DIVISION CYCLE PROTEIN 27 HOMOLOG"/>
    <property type="match status" value="1"/>
</dbReference>
<dbReference type="HOGENOM" id="CLU_032129_0_0_12"/>
<proteinExistence type="predicted"/>
<dbReference type="STRING" id="744872.Spica_1838"/>
<dbReference type="KEGG" id="scd:Spica_1838"/>
<dbReference type="InterPro" id="IPR011990">
    <property type="entry name" value="TPR-like_helical_dom_sf"/>
</dbReference>
<keyword evidence="1" id="KW-0802">TPR repeat</keyword>
<evidence type="ECO:0000313" key="2">
    <source>
        <dbReference type="EMBL" id="AEJ19976.1"/>
    </source>
</evidence>
<dbReference type="RefSeq" id="WP_013969267.1">
    <property type="nucleotide sequence ID" value="NC_015732.1"/>
</dbReference>
<evidence type="ECO:0000256" key="1">
    <source>
        <dbReference type="PROSITE-ProRule" id="PRU00339"/>
    </source>
</evidence>
<protein>
    <recommendedName>
        <fullName evidence="4">Tetratricopeptide repeat protein</fullName>
    </recommendedName>
</protein>
<evidence type="ECO:0000313" key="3">
    <source>
        <dbReference type="Proteomes" id="UP000000503"/>
    </source>
</evidence>
<accession>F8F3N2</accession>
<reference evidence="3" key="1">
    <citation type="journal article" date="2013" name="Stand. Genomic Sci.">
        <title>Genome sequence of the thermophilic fresh-water bacterium Spirochaeta caldaria type strain (H1(T)), reclassification of Spirochaeta caldaria, Spirochaeta stenostrepta, and Spirochaeta zuelzerae in the genus Treponema as Treponema caldaria comb. nov., Treponema stenostrepta comb. nov., and Treponema zuelzerae comb. nov., and emendation of the genus Treponema.</title>
        <authorList>
            <person name="Abt B."/>
            <person name="Goker M."/>
            <person name="Scheuner C."/>
            <person name="Han C."/>
            <person name="Lu M."/>
            <person name="Misra M."/>
            <person name="Lapidus A."/>
            <person name="Nolan M."/>
            <person name="Lucas S."/>
            <person name="Hammon N."/>
            <person name="Deshpande S."/>
            <person name="Cheng J.F."/>
            <person name="Tapia R."/>
            <person name="Goodwin L.A."/>
            <person name="Pitluck S."/>
            <person name="Liolios K."/>
            <person name="Pagani I."/>
            <person name="Ivanova N."/>
            <person name="Mavromatis K."/>
            <person name="Mikhailova N."/>
            <person name="Huntemann M."/>
            <person name="Pati A."/>
            <person name="Chen A."/>
            <person name="Palaniappan K."/>
            <person name="Land M."/>
            <person name="Hauser L."/>
            <person name="Jeffries C.D."/>
            <person name="Rohde M."/>
            <person name="Spring S."/>
            <person name="Gronow S."/>
            <person name="Detter J.C."/>
            <person name="Bristow J."/>
            <person name="Eisen J.A."/>
            <person name="Markowitz V."/>
            <person name="Hugenholtz P."/>
            <person name="Kyrpides N.C."/>
            <person name="Woyke T."/>
            <person name="Klenk H.P."/>
        </authorList>
    </citation>
    <scope>NUCLEOTIDE SEQUENCE</scope>
    <source>
        <strain evidence="3">ATCC 51460 / DSM 7334 / H1</strain>
    </source>
</reference>
<dbReference type="SUPFAM" id="SSF48452">
    <property type="entry name" value="TPR-like"/>
    <property type="match status" value="2"/>
</dbReference>